<evidence type="ECO:0000313" key="10">
    <source>
        <dbReference type="Proteomes" id="UP000093000"/>
    </source>
</evidence>
<feature type="transmembrane region" description="Helical" evidence="7">
    <location>
        <begin position="91"/>
        <end position="112"/>
    </location>
</feature>
<evidence type="ECO:0000256" key="1">
    <source>
        <dbReference type="ARBA" id="ARBA00004141"/>
    </source>
</evidence>
<feature type="transmembrane region" description="Helical" evidence="7">
    <location>
        <begin position="189"/>
        <end position="212"/>
    </location>
</feature>
<dbReference type="InterPro" id="IPR036259">
    <property type="entry name" value="MFS_trans_sf"/>
</dbReference>
<name>A0A1C7NR13_9FUNG</name>
<dbReference type="GO" id="GO:0022857">
    <property type="term" value="F:transmembrane transporter activity"/>
    <property type="evidence" value="ECO:0007669"/>
    <property type="project" value="InterPro"/>
</dbReference>
<evidence type="ECO:0000256" key="5">
    <source>
        <dbReference type="ARBA" id="ARBA00023136"/>
    </source>
</evidence>
<gene>
    <name evidence="9" type="ORF">A0J61_00374</name>
</gene>
<evidence type="ECO:0000256" key="7">
    <source>
        <dbReference type="SAM" id="Phobius"/>
    </source>
</evidence>
<feature type="transmembrane region" description="Helical" evidence="7">
    <location>
        <begin position="218"/>
        <end position="239"/>
    </location>
</feature>
<sequence length="273" mass="30070">MLRLFLIERRNRPPEWFTDDTSISNEPTVSPDRQRDTKYTNHVTVLQLLRHQRLIAALLLAFANGCVYNVFEPTLTVRLSTEWGYNSSQIGLVFLAQVIPTFIATPVSGYLTDKFGPKIVCLTTLIICSITMLLIGIPNRSTAGGVAPLIVIFAIQGFTAFAFMTPVLPEIAYVVQELNADDGDSGQAMSYALFNVAFALGGLVGPLLGGFLYDRIGFFYMCVVIGAFLIVCAPYVALFTGERGKWIVRPQDKETPKQKEEEGSVQPTDASQS</sequence>
<keyword evidence="10" id="KW-1185">Reference proteome</keyword>
<dbReference type="GO" id="GO:0016020">
    <property type="term" value="C:membrane"/>
    <property type="evidence" value="ECO:0007669"/>
    <property type="project" value="UniProtKB-SubCell"/>
</dbReference>
<dbReference type="Pfam" id="PF07690">
    <property type="entry name" value="MFS_1"/>
    <property type="match status" value="1"/>
</dbReference>
<dbReference type="PANTHER" id="PTHR23506:SF23">
    <property type="entry name" value="GH10249P"/>
    <property type="match status" value="1"/>
</dbReference>
<dbReference type="InParanoid" id="A0A1C7NR13"/>
<dbReference type="Proteomes" id="UP000093000">
    <property type="component" value="Unassembled WGS sequence"/>
</dbReference>
<dbReference type="OrthoDB" id="5086884at2759"/>
<evidence type="ECO:0000256" key="3">
    <source>
        <dbReference type="ARBA" id="ARBA00022692"/>
    </source>
</evidence>
<feature type="compositionally biased region" description="Basic and acidic residues" evidence="6">
    <location>
        <begin position="249"/>
        <end position="262"/>
    </location>
</feature>
<feature type="region of interest" description="Disordered" evidence="6">
    <location>
        <begin position="249"/>
        <end position="273"/>
    </location>
</feature>
<evidence type="ECO:0000256" key="6">
    <source>
        <dbReference type="SAM" id="MobiDB-lite"/>
    </source>
</evidence>
<protein>
    <submittedName>
        <fullName evidence="9">Putative MFS-type transporter C18.02</fullName>
    </submittedName>
</protein>
<keyword evidence="5 7" id="KW-0472">Membrane</keyword>
<reference evidence="9 10" key="1">
    <citation type="submission" date="2016-03" db="EMBL/GenBank/DDBJ databases">
        <title>Choanephora cucurbitarum.</title>
        <authorList>
            <person name="Min B."/>
            <person name="Park H."/>
            <person name="Park J.-H."/>
            <person name="Shin H.-D."/>
            <person name="Choi I.-G."/>
        </authorList>
    </citation>
    <scope>NUCLEOTIDE SEQUENCE [LARGE SCALE GENOMIC DNA]</scope>
    <source>
        <strain evidence="9 10">KUS-F28377</strain>
    </source>
</reference>
<keyword evidence="2" id="KW-0813">Transport</keyword>
<dbReference type="SUPFAM" id="SSF103473">
    <property type="entry name" value="MFS general substrate transporter"/>
    <property type="match status" value="1"/>
</dbReference>
<feature type="transmembrane region" description="Helical" evidence="7">
    <location>
        <begin position="119"/>
        <end position="137"/>
    </location>
</feature>
<dbReference type="STRING" id="101091.A0A1C7NR13"/>
<keyword evidence="3 7" id="KW-0812">Transmembrane</keyword>
<proteinExistence type="predicted"/>
<feature type="transmembrane region" description="Helical" evidence="7">
    <location>
        <begin position="54"/>
        <end position="71"/>
    </location>
</feature>
<comment type="caution">
    <text evidence="9">The sequence shown here is derived from an EMBL/GenBank/DDBJ whole genome shotgun (WGS) entry which is preliminary data.</text>
</comment>
<dbReference type="PANTHER" id="PTHR23506">
    <property type="entry name" value="GH10249P"/>
    <property type="match status" value="1"/>
</dbReference>
<organism evidence="9 10">
    <name type="scientific">Choanephora cucurbitarum</name>
    <dbReference type="NCBI Taxonomy" id="101091"/>
    <lineage>
        <taxon>Eukaryota</taxon>
        <taxon>Fungi</taxon>
        <taxon>Fungi incertae sedis</taxon>
        <taxon>Mucoromycota</taxon>
        <taxon>Mucoromycotina</taxon>
        <taxon>Mucoromycetes</taxon>
        <taxon>Mucorales</taxon>
        <taxon>Mucorineae</taxon>
        <taxon>Choanephoraceae</taxon>
        <taxon>Choanephoroideae</taxon>
        <taxon>Choanephora</taxon>
    </lineage>
</organism>
<dbReference type="EMBL" id="LUGH01000008">
    <property type="protein sequence ID" value="OBZ91567.1"/>
    <property type="molecule type" value="Genomic_DNA"/>
</dbReference>
<evidence type="ECO:0000313" key="9">
    <source>
        <dbReference type="EMBL" id="OBZ91567.1"/>
    </source>
</evidence>
<feature type="domain" description="Major facilitator superfamily (MFS) profile" evidence="8">
    <location>
        <begin position="53"/>
        <end position="273"/>
    </location>
</feature>
<dbReference type="InterPro" id="IPR020846">
    <property type="entry name" value="MFS_dom"/>
</dbReference>
<comment type="subcellular location">
    <subcellularLocation>
        <location evidence="1">Membrane</location>
        <topology evidence="1">Multi-pass membrane protein</topology>
    </subcellularLocation>
</comment>
<dbReference type="InterPro" id="IPR050930">
    <property type="entry name" value="MFS_Vesicular_Transporter"/>
</dbReference>
<keyword evidence="4 7" id="KW-1133">Transmembrane helix</keyword>
<evidence type="ECO:0000256" key="4">
    <source>
        <dbReference type="ARBA" id="ARBA00022989"/>
    </source>
</evidence>
<dbReference type="PROSITE" id="PS50850">
    <property type="entry name" value="MFS"/>
    <property type="match status" value="1"/>
</dbReference>
<dbReference type="AlphaFoldDB" id="A0A1C7NR13"/>
<feature type="transmembrane region" description="Helical" evidence="7">
    <location>
        <begin position="149"/>
        <end position="168"/>
    </location>
</feature>
<dbReference type="InterPro" id="IPR011701">
    <property type="entry name" value="MFS"/>
</dbReference>
<dbReference type="Gene3D" id="1.20.1250.20">
    <property type="entry name" value="MFS general substrate transporter like domains"/>
    <property type="match status" value="1"/>
</dbReference>
<accession>A0A1C7NR13</accession>
<evidence type="ECO:0000259" key="8">
    <source>
        <dbReference type="PROSITE" id="PS50850"/>
    </source>
</evidence>
<evidence type="ECO:0000256" key="2">
    <source>
        <dbReference type="ARBA" id="ARBA00022448"/>
    </source>
</evidence>